<proteinExistence type="predicted"/>
<evidence type="ECO:0000256" key="1">
    <source>
        <dbReference type="SAM" id="MobiDB-lite"/>
    </source>
</evidence>
<evidence type="ECO:0000259" key="3">
    <source>
        <dbReference type="Pfam" id="PF02470"/>
    </source>
</evidence>
<name>A0ABP9R2X0_9PSEU</name>
<sequence>MKLSPRVVQLTTLVLFTALCAVVFGYLWVNSGGKLPGITGSTYRVSAVFPRVANLVYFGDVMVAGVKVGKVQEVTPAPGGGAKVVMDLDNYPPLHDGATAEIRAKSLVEESFVEIVDGTGSELPSGTELPASAAKGPTQLNDVLVALDGKTRGALAESMRSLGAATEGTKDSLSEGVGGLGALGRNGRTALDALADQGEDLKQLTGNAATVMNALNTQRGEIARLVESANKLTTATADGKADLENVMRELPPTLHSARDASHAVDDIGDALWPVARNLKAAGPDLSEALEQLPDVSRGLRHLLPALDDALDNAPRTLHKVPDFSKATSDIVSPAIDDLEDLNPMLGYLKPYAPELANVLPGFSQTFAHSDNNGHYFRAYLMPNEQTLKGLPINTHVGPLAKFNPYPKPGQGYTPGTPGRPFTKVEKEGPN</sequence>
<evidence type="ECO:0000313" key="5">
    <source>
        <dbReference type="Proteomes" id="UP001428817"/>
    </source>
</evidence>
<organism evidence="4 5">
    <name type="scientific">Pseudonocardia eucalypti</name>
    <dbReference type="NCBI Taxonomy" id="648755"/>
    <lineage>
        <taxon>Bacteria</taxon>
        <taxon>Bacillati</taxon>
        <taxon>Actinomycetota</taxon>
        <taxon>Actinomycetes</taxon>
        <taxon>Pseudonocardiales</taxon>
        <taxon>Pseudonocardiaceae</taxon>
        <taxon>Pseudonocardia</taxon>
    </lineage>
</organism>
<evidence type="ECO:0000313" key="4">
    <source>
        <dbReference type="EMBL" id="GAA5170797.1"/>
    </source>
</evidence>
<dbReference type="PANTHER" id="PTHR33371">
    <property type="entry name" value="INTERMEMBRANE PHOSPHOLIPID TRANSPORT SYSTEM BINDING PROTEIN MLAD-RELATED"/>
    <property type="match status" value="1"/>
</dbReference>
<keyword evidence="5" id="KW-1185">Reference proteome</keyword>
<keyword evidence="2" id="KW-0472">Membrane</keyword>
<dbReference type="InterPro" id="IPR052336">
    <property type="entry name" value="MlaD_Phospholipid_Transporter"/>
</dbReference>
<feature type="region of interest" description="Disordered" evidence="1">
    <location>
        <begin position="401"/>
        <end position="430"/>
    </location>
</feature>
<dbReference type="Pfam" id="PF02470">
    <property type="entry name" value="MlaD"/>
    <property type="match status" value="1"/>
</dbReference>
<protein>
    <recommendedName>
        <fullName evidence="3">Mce/MlaD domain-containing protein</fullName>
    </recommendedName>
</protein>
<dbReference type="InterPro" id="IPR003399">
    <property type="entry name" value="Mce/MlaD"/>
</dbReference>
<dbReference type="RefSeq" id="WP_185063819.1">
    <property type="nucleotide sequence ID" value="NZ_BAABJP010000045.1"/>
</dbReference>
<dbReference type="Proteomes" id="UP001428817">
    <property type="component" value="Unassembled WGS sequence"/>
</dbReference>
<gene>
    <name evidence="4" type="ORF">GCM10023321_68440</name>
</gene>
<feature type="transmembrane region" description="Helical" evidence="2">
    <location>
        <begin position="7"/>
        <end position="29"/>
    </location>
</feature>
<accession>A0ABP9R2X0</accession>
<dbReference type="PANTHER" id="PTHR33371:SF15">
    <property type="entry name" value="LIPOPROTEIN LPRN"/>
    <property type="match status" value="1"/>
</dbReference>
<keyword evidence="2" id="KW-0812">Transmembrane</keyword>
<comment type="caution">
    <text evidence="4">The sequence shown here is derived from an EMBL/GenBank/DDBJ whole genome shotgun (WGS) entry which is preliminary data.</text>
</comment>
<feature type="domain" description="Mce/MlaD" evidence="3">
    <location>
        <begin position="42"/>
        <end position="118"/>
    </location>
</feature>
<dbReference type="EMBL" id="BAABJP010000045">
    <property type="protein sequence ID" value="GAA5170797.1"/>
    <property type="molecule type" value="Genomic_DNA"/>
</dbReference>
<reference evidence="5" key="1">
    <citation type="journal article" date="2019" name="Int. J. Syst. Evol. Microbiol.">
        <title>The Global Catalogue of Microorganisms (GCM) 10K type strain sequencing project: providing services to taxonomists for standard genome sequencing and annotation.</title>
        <authorList>
            <consortium name="The Broad Institute Genomics Platform"/>
            <consortium name="The Broad Institute Genome Sequencing Center for Infectious Disease"/>
            <person name="Wu L."/>
            <person name="Ma J."/>
        </authorList>
    </citation>
    <scope>NUCLEOTIDE SEQUENCE [LARGE SCALE GENOMIC DNA]</scope>
    <source>
        <strain evidence="5">JCM 18303</strain>
    </source>
</reference>
<keyword evidence="2" id="KW-1133">Transmembrane helix</keyword>
<evidence type="ECO:0000256" key="2">
    <source>
        <dbReference type="SAM" id="Phobius"/>
    </source>
</evidence>